<dbReference type="Gene3D" id="2.170.130.30">
    <property type="match status" value="1"/>
</dbReference>
<feature type="domain" description="Transcobalamin-like C-terminal" evidence="2">
    <location>
        <begin position="76"/>
        <end position="159"/>
    </location>
</feature>
<dbReference type="AlphaFoldDB" id="A0A814MYI3"/>
<reference evidence="3" key="1">
    <citation type="submission" date="2021-02" db="EMBL/GenBank/DDBJ databases">
        <authorList>
            <person name="Nowell W R."/>
        </authorList>
    </citation>
    <scope>NUCLEOTIDE SEQUENCE</scope>
</reference>
<keyword evidence="1" id="KW-1133">Transmembrane helix</keyword>
<accession>A0A814MYI3</accession>
<dbReference type="EMBL" id="CAJOBC010005092">
    <property type="protein sequence ID" value="CAF3851447.1"/>
    <property type="molecule type" value="Genomic_DNA"/>
</dbReference>
<evidence type="ECO:0000313" key="5">
    <source>
        <dbReference type="Proteomes" id="UP000663829"/>
    </source>
</evidence>
<keyword evidence="1" id="KW-0812">Transmembrane</keyword>
<keyword evidence="5" id="KW-1185">Reference proteome</keyword>
<dbReference type="Proteomes" id="UP000663829">
    <property type="component" value="Unassembled WGS sequence"/>
</dbReference>
<protein>
    <recommendedName>
        <fullName evidence="2">Transcobalamin-like C-terminal domain-containing protein</fullName>
    </recommendedName>
</protein>
<feature type="transmembrane region" description="Helical" evidence="1">
    <location>
        <begin position="21"/>
        <end position="40"/>
    </location>
</feature>
<gene>
    <name evidence="3" type="ORF">GPM918_LOCUS18004</name>
    <name evidence="4" type="ORF">SRO942_LOCUS18001</name>
</gene>
<evidence type="ECO:0000313" key="3">
    <source>
        <dbReference type="EMBL" id="CAF1085894.1"/>
    </source>
</evidence>
<keyword evidence="1" id="KW-0472">Membrane</keyword>
<dbReference type="Proteomes" id="UP000681722">
    <property type="component" value="Unassembled WGS sequence"/>
</dbReference>
<comment type="caution">
    <text evidence="3">The sequence shown here is derived from an EMBL/GenBank/DDBJ whole genome shotgun (WGS) entry which is preliminary data.</text>
</comment>
<organism evidence="3 5">
    <name type="scientific">Didymodactylos carnosus</name>
    <dbReference type="NCBI Taxonomy" id="1234261"/>
    <lineage>
        <taxon>Eukaryota</taxon>
        <taxon>Metazoa</taxon>
        <taxon>Spiralia</taxon>
        <taxon>Gnathifera</taxon>
        <taxon>Rotifera</taxon>
        <taxon>Eurotatoria</taxon>
        <taxon>Bdelloidea</taxon>
        <taxon>Philodinida</taxon>
        <taxon>Philodinidae</taxon>
        <taxon>Didymodactylos</taxon>
    </lineage>
</organism>
<evidence type="ECO:0000259" key="2">
    <source>
        <dbReference type="Pfam" id="PF14478"/>
    </source>
</evidence>
<name>A0A814MYI3_9BILA</name>
<evidence type="ECO:0000313" key="4">
    <source>
        <dbReference type="EMBL" id="CAF3851447.1"/>
    </source>
</evidence>
<dbReference type="EMBL" id="CAJNOQ010005092">
    <property type="protein sequence ID" value="CAF1085894.1"/>
    <property type="molecule type" value="Genomic_DNA"/>
</dbReference>
<proteinExistence type="predicted"/>
<evidence type="ECO:0000256" key="1">
    <source>
        <dbReference type="SAM" id="Phobius"/>
    </source>
</evidence>
<dbReference type="InterPro" id="IPR027954">
    <property type="entry name" value="Transcobalamin-like_C"/>
</dbReference>
<dbReference type="Pfam" id="PF14478">
    <property type="entry name" value="DUF4430"/>
    <property type="match status" value="1"/>
</dbReference>
<sequence>MENVTYKNNKSERNIEKSSSINMISVTTCLFFMVFVSYVVSKNTTDINIEVYIPQGDKFSASPLEAIIPCSENLSVEEAMKQAFTQNLIYTAKWGAKMKNGTILQSYYVDSINGASNFNHPYNETLSRFWFVCINNSDLDVGISQKVLTCGDRITWYYIQYRQGLCQT</sequence>